<dbReference type="InterPro" id="IPR037165">
    <property type="entry name" value="AldOxase/xan_DH_Mopterin-bd_sf"/>
</dbReference>
<evidence type="ECO:0000259" key="1">
    <source>
        <dbReference type="SMART" id="SM01008"/>
    </source>
</evidence>
<dbReference type="Gene3D" id="3.90.1170.50">
    <property type="entry name" value="Aldehyde oxidase/xanthine dehydrogenase, a/b hammerhead"/>
    <property type="match status" value="1"/>
</dbReference>
<dbReference type="Proteomes" id="UP000559987">
    <property type="component" value="Unassembled WGS sequence"/>
</dbReference>
<dbReference type="PROSITE" id="PS51318">
    <property type="entry name" value="TAT"/>
    <property type="match status" value="1"/>
</dbReference>
<dbReference type="PANTHER" id="PTHR47495">
    <property type="entry name" value="ALDEHYDE DEHYDROGENASE"/>
    <property type="match status" value="1"/>
</dbReference>
<reference evidence="2 3" key="1">
    <citation type="submission" date="2020-08" db="EMBL/GenBank/DDBJ databases">
        <title>Genomic Encyclopedia of Type Strains, Phase III (KMG-III): the genomes of soil and plant-associated and newly described type strains.</title>
        <authorList>
            <person name="Whitman W."/>
        </authorList>
    </citation>
    <scope>NUCLEOTIDE SEQUENCE [LARGE SCALE GENOMIC DNA]</scope>
    <source>
        <strain evidence="2 3">CECT 8571</strain>
    </source>
</reference>
<feature type="domain" description="Aldehyde oxidase/xanthine dehydrogenase a/b hammerhead" evidence="1">
    <location>
        <begin position="210"/>
        <end position="299"/>
    </location>
</feature>
<dbReference type="Gene3D" id="3.30.365.10">
    <property type="entry name" value="Aldehyde oxidase/xanthine dehydrogenase, molybdopterin binding domain"/>
    <property type="match status" value="4"/>
</dbReference>
<dbReference type="EC" id="1.3.99.16" evidence="2"/>
<dbReference type="InterPro" id="IPR008274">
    <property type="entry name" value="AldOxase/xan_DH_MoCoBD1"/>
</dbReference>
<accession>A0A839UQY5</accession>
<organism evidence="2 3">
    <name type="scientific">Simiduia aestuariiviva</name>
    <dbReference type="NCBI Taxonomy" id="1510459"/>
    <lineage>
        <taxon>Bacteria</taxon>
        <taxon>Pseudomonadati</taxon>
        <taxon>Pseudomonadota</taxon>
        <taxon>Gammaproteobacteria</taxon>
        <taxon>Cellvibrionales</taxon>
        <taxon>Cellvibrionaceae</taxon>
        <taxon>Simiduia</taxon>
    </lineage>
</organism>
<dbReference type="SUPFAM" id="SSF56003">
    <property type="entry name" value="Molybdenum cofactor-binding domain"/>
    <property type="match status" value="2"/>
</dbReference>
<comment type="caution">
    <text evidence="2">The sequence shown here is derived from an EMBL/GenBank/DDBJ whole genome shotgun (WGS) entry which is preliminary data.</text>
</comment>
<dbReference type="InterPro" id="IPR012368">
    <property type="entry name" value="OxRdtase_Mopterin-bd_su_IorB"/>
</dbReference>
<dbReference type="Pfam" id="PF20256">
    <property type="entry name" value="MoCoBD_2"/>
    <property type="match status" value="2"/>
</dbReference>
<dbReference type="Pfam" id="PF02738">
    <property type="entry name" value="MoCoBD_1"/>
    <property type="match status" value="1"/>
</dbReference>
<dbReference type="GO" id="GO:0047121">
    <property type="term" value="F:isoquinoline 1-oxidoreductase activity"/>
    <property type="evidence" value="ECO:0007669"/>
    <property type="project" value="UniProtKB-EC"/>
</dbReference>
<dbReference type="AlphaFoldDB" id="A0A839UQY5"/>
<dbReference type="PIRSF" id="PIRSF036389">
    <property type="entry name" value="IOR_B"/>
    <property type="match status" value="1"/>
</dbReference>
<name>A0A839UQY5_9GAMM</name>
<dbReference type="PANTHER" id="PTHR47495:SF3">
    <property type="entry name" value="BLR6219 PROTEIN"/>
    <property type="match status" value="1"/>
</dbReference>
<dbReference type="InterPro" id="IPR046867">
    <property type="entry name" value="AldOxase/xan_DH_MoCoBD2"/>
</dbReference>
<dbReference type="InterPro" id="IPR006311">
    <property type="entry name" value="TAT_signal"/>
</dbReference>
<evidence type="ECO:0000313" key="3">
    <source>
        <dbReference type="Proteomes" id="UP000559987"/>
    </source>
</evidence>
<dbReference type="InterPro" id="IPR000674">
    <property type="entry name" value="Ald_Oxase/Xan_DH_a/b"/>
</dbReference>
<evidence type="ECO:0000313" key="2">
    <source>
        <dbReference type="EMBL" id="MBB3167785.1"/>
    </source>
</evidence>
<sequence>MANFKVVNRREFLKLSGLSAVGISATGLALQASLPVHAEWTGASGSALSLNVFVHIATDDQVTIVAHRSEMGQGIRTGLPQIVADELDADWNKVNIVQALGDKQYGDQNTDGSRSVVGFYHTMREMGASAKAMLILAAAQAWGVKPEECVAVDHRVTHPKSQRALRYGELAERAAQLPLPDPKTLKYKSPDQFKYIGKPVPMVDLADIVRGDTTYGVDVVLPDMLHASIERCPWLGGKIQSVEDSAARKVPGVVDIIRLDGGVEPPAFVPLSGVAVLATNTWSAQQARKKLNITWTNSGHQNFDSEASMRALATQLPAASKIVRSRGDIAKGLNGAQQKMSAVYTVPHLEHATMEPPAATARMTENGCEVWACVQAPQRTQQVVAGAVGIKPEQVKVNVTLLGSAFGRKSKPDFAAEAAFLAKAVNRPVKVIWSREDAVRHGYYHAFSVQHFSGGLDQKGQLIALKAQVASPTIMSTFAPDQVYLQDFEVGQGFANMPYDIPHQQASVHATPAHTRIGWLRSVYNINHAFGVNSFIDEAAHLAGQDPLAYQLAMLGADRVVDTRNEGFEKGYNPEYPYSIARMKNALQRVKASVGWPAKVKQGEGWGVAVHHSFLSYVAVATKVVIENNRVRVTDVHIALDCGQVVNPDRVHAQMEGAVIFGLSLTLMGEISFEDGAVVQSNFDDYPLLRIQQSPNIVVTLIDSNEKHGGVGEPGVPPIAPSVTSAIAAAGGPRIRTLPVSKQLSIG</sequence>
<proteinExistence type="predicted"/>
<protein>
    <submittedName>
        <fullName evidence="2">Isoquinoline 1-oxidoreductase beta subunit</fullName>
        <ecNumber evidence="2">1.3.99.16</ecNumber>
    </submittedName>
</protein>
<dbReference type="RefSeq" id="WP_183908799.1">
    <property type="nucleotide sequence ID" value="NZ_JACHXZ010000001.1"/>
</dbReference>
<dbReference type="SMART" id="SM01008">
    <property type="entry name" value="Ald_Xan_dh_C"/>
    <property type="match status" value="1"/>
</dbReference>
<gene>
    <name evidence="2" type="ORF">FHS30_000961</name>
</gene>
<keyword evidence="3" id="KW-1185">Reference proteome</keyword>
<dbReference type="InterPro" id="IPR052516">
    <property type="entry name" value="N-heterocyclic_Hydroxylase"/>
</dbReference>
<keyword evidence="2" id="KW-0560">Oxidoreductase</keyword>
<dbReference type="EMBL" id="JACHXZ010000001">
    <property type="protein sequence ID" value="MBB3167785.1"/>
    <property type="molecule type" value="Genomic_DNA"/>
</dbReference>